<evidence type="ECO:0000259" key="1">
    <source>
        <dbReference type="Pfam" id="PF00501"/>
    </source>
</evidence>
<evidence type="ECO:0000259" key="2">
    <source>
        <dbReference type="Pfam" id="PF13193"/>
    </source>
</evidence>
<dbReference type="GO" id="GO:0031956">
    <property type="term" value="F:medium-chain fatty acid-CoA ligase activity"/>
    <property type="evidence" value="ECO:0007669"/>
    <property type="project" value="TreeGrafter"/>
</dbReference>
<dbReference type="OrthoDB" id="9803968at2"/>
<accession>A0A4R6VNE9</accession>
<organism evidence="3 4">
    <name type="scientific">Actinomycetospora succinea</name>
    <dbReference type="NCBI Taxonomy" id="663603"/>
    <lineage>
        <taxon>Bacteria</taxon>
        <taxon>Bacillati</taxon>
        <taxon>Actinomycetota</taxon>
        <taxon>Actinomycetes</taxon>
        <taxon>Pseudonocardiales</taxon>
        <taxon>Pseudonocardiaceae</taxon>
        <taxon>Actinomycetospora</taxon>
    </lineage>
</organism>
<keyword evidence="3" id="KW-0436">Ligase</keyword>
<protein>
    <submittedName>
        <fullName evidence="3">Acyl-CoA synthetase (AMP-forming)/AMP-acid ligase II</fullName>
    </submittedName>
</protein>
<feature type="domain" description="AMP-dependent synthetase/ligase" evidence="1">
    <location>
        <begin position="17"/>
        <end position="368"/>
    </location>
</feature>
<dbReference type="InterPro" id="IPR045851">
    <property type="entry name" value="AMP-bd_C_sf"/>
</dbReference>
<dbReference type="GO" id="GO:0006631">
    <property type="term" value="P:fatty acid metabolic process"/>
    <property type="evidence" value="ECO:0007669"/>
    <property type="project" value="TreeGrafter"/>
</dbReference>
<dbReference type="EMBL" id="SNYO01000001">
    <property type="protein sequence ID" value="TDQ64811.1"/>
    <property type="molecule type" value="Genomic_DNA"/>
</dbReference>
<proteinExistence type="predicted"/>
<comment type="caution">
    <text evidence="3">The sequence shown here is derived from an EMBL/GenBank/DDBJ whole genome shotgun (WGS) entry which is preliminary data.</text>
</comment>
<keyword evidence="4" id="KW-1185">Reference proteome</keyword>
<dbReference type="Proteomes" id="UP000295705">
    <property type="component" value="Unassembled WGS sequence"/>
</dbReference>
<dbReference type="InterPro" id="IPR042099">
    <property type="entry name" value="ANL_N_sf"/>
</dbReference>
<dbReference type="Gene3D" id="3.30.300.30">
    <property type="match status" value="1"/>
</dbReference>
<name>A0A4R6VNE9_9PSEU</name>
<dbReference type="RefSeq" id="WP_133824268.1">
    <property type="nucleotide sequence ID" value="NZ_BAABHR010000015.1"/>
</dbReference>
<evidence type="ECO:0000313" key="4">
    <source>
        <dbReference type="Proteomes" id="UP000295705"/>
    </source>
</evidence>
<dbReference type="Pfam" id="PF13193">
    <property type="entry name" value="AMP-binding_C"/>
    <property type="match status" value="1"/>
</dbReference>
<gene>
    <name evidence="3" type="ORF">EV188_10158</name>
</gene>
<dbReference type="SUPFAM" id="SSF56801">
    <property type="entry name" value="Acetyl-CoA synthetase-like"/>
    <property type="match status" value="1"/>
</dbReference>
<sequence>MATGALAAGEDVRAALRDAGDRILVHDPEHGLTRTGTDLLQNVQALAGALAGRGLRGGARIGLWFSNSAASIEAFLAVELLGATRIPVEAAAAAGEAAAIFEAGRADAVLADADHARHLPGALVHDHDQPLHDTPFLEVVEVPEDQPLIIYPRAVTAGELFGVPTSYRNWRAIMQVNQDLYRRGGYGPGFDPATACFLTVQQLMHGTGMIGSFPFLLMSLPQVVLSRFDPGSTLEAIERHGVTATFAVPGMLTRLADRLEADGAPAPPSLRHTLYGGAPITVEDLERVRRCVGPSVCQLYGRFEAGWPLTVLTQEDHGRLFAGEPDVVGSCGRAVERIELTVRPVPGAAGSARDGELATRSAMVSPAYADADGWLSLGDTARITDRGYVHLTGRLDGMINTGSYHVYPEEVREALTSQPEVRDALVRGEPDPVWGQAVTAYVVPEAASPDLAEDLRRRTRNSLAPYKVPKSIRLVDTLPVAPA</sequence>
<dbReference type="AlphaFoldDB" id="A0A4R6VNE9"/>
<dbReference type="Gene3D" id="3.40.50.12780">
    <property type="entry name" value="N-terminal domain of ligase-like"/>
    <property type="match status" value="1"/>
</dbReference>
<dbReference type="PANTHER" id="PTHR43201">
    <property type="entry name" value="ACYL-COA SYNTHETASE"/>
    <property type="match status" value="1"/>
</dbReference>
<dbReference type="CDD" id="cd04433">
    <property type="entry name" value="AFD_class_I"/>
    <property type="match status" value="1"/>
</dbReference>
<dbReference type="InterPro" id="IPR000873">
    <property type="entry name" value="AMP-dep_synth/lig_dom"/>
</dbReference>
<evidence type="ECO:0000313" key="3">
    <source>
        <dbReference type="EMBL" id="TDQ64811.1"/>
    </source>
</evidence>
<dbReference type="PANTHER" id="PTHR43201:SF32">
    <property type="entry name" value="2-SUCCINYLBENZOATE--COA LIGASE, CHLOROPLASTIC_PEROXISOMAL"/>
    <property type="match status" value="1"/>
</dbReference>
<reference evidence="3 4" key="1">
    <citation type="submission" date="2019-03" db="EMBL/GenBank/DDBJ databases">
        <title>Genomic Encyclopedia of Type Strains, Phase IV (KMG-IV): sequencing the most valuable type-strain genomes for metagenomic binning, comparative biology and taxonomic classification.</title>
        <authorList>
            <person name="Goeker M."/>
        </authorList>
    </citation>
    <scope>NUCLEOTIDE SEQUENCE [LARGE SCALE GENOMIC DNA]</scope>
    <source>
        <strain evidence="3 4">DSM 45775</strain>
    </source>
</reference>
<dbReference type="Pfam" id="PF00501">
    <property type="entry name" value="AMP-binding"/>
    <property type="match status" value="1"/>
</dbReference>
<feature type="domain" description="AMP-binding enzyme C-terminal" evidence="2">
    <location>
        <begin position="411"/>
        <end position="479"/>
    </location>
</feature>
<dbReference type="InterPro" id="IPR025110">
    <property type="entry name" value="AMP-bd_C"/>
</dbReference>